<comment type="caution">
    <text evidence="11">The sequence shown here is derived from an EMBL/GenBank/DDBJ whole genome shotgun (WGS) entry which is preliminary data.</text>
</comment>
<dbReference type="Proteomes" id="UP000016412">
    <property type="component" value="Unassembled WGS sequence"/>
</dbReference>
<evidence type="ECO:0000256" key="6">
    <source>
        <dbReference type="ARBA" id="ARBA00022801"/>
    </source>
</evidence>
<keyword evidence="14" id="KW-1185">Reference proteome</keyword>
<dbReference type="PROSITE" id="PS51462">
    <property type="entry name" value="NUDIX"/>
    <property type="match status" value="1"/>
</dbReference>
<dbReference type="SUPFAM" id="SSF55811">
    <property type="entry name" value="Nudix"/>
    <property type="match status" value="1"/>
</dbReference>
<evidence type="ECO:0000256" key="1">
    <source>
        <dbReference type="ARBA" id="ARBA00001946"/>
    </source>
</evidence>
<dbReference type="AlphaFoldDB" id="U2MFH0"/>
<keyword evidence="5" id="KW-0479">Metal-binding</keyword>
<evidence type="ECO:0000313" key="14">
    <source>
        <dbReference type="Proteomes" id="UP000016646"/>
    </source>
</evidence>
<dbReference type="GO" id="GO:0005829">
    <property type="term" value="C:cytosol"/>
    <property type="evidence" value="ECO:0007669"/>
    <property type="project" value="TreeGrafter"/>
</dbReference>
<comment type="cofactor">
    <cofactor evidence="2">
        <name>Zn(2+)</name>
        <dbReference type="ChEBI" id="CHEBI:29105"/>
    </cofactor>
</comment>
<dbReference type="PROSITE" id="PS00893">
    <property type="entry name" value="NUDIX_BOX"/>
    <property type="match status" value="1"/>
</dbReference>
<dbReference type="CDD" id="cd03429">
    <property type="entry name" value="NUDIX_NADH_pyrophosphatase_Nudt13"/>
    <property type="match status" value="1"/>
</dbReference>
<evidence type="ECO:0000259" key="10">
    <source>
        <dbReference type="PROSITE" id="PS51462"/>
    </source>
</evidence>
<dbReference type="Gene3D" id="3.90.79.20">
    <property type="match status" value="1"/>
</dbReference>
<evidence type="ECO:0000256" key="2">
    <source>
        <dbReference type="ARBA" id="ARBA00001947"/>
    </source>
</evidence>
<dbReference type="InterPro" id="IPR049734">
    <property type="entry name" value="NudC-like_C"/>
</dbReference>
<dbReference type="PATRIC" id="fig|1125725.3.peg.6"/>
<dbReference type="EMBL" id="AUZJ01000001">
    <property type="protein sequence ID" value="ERF61963.1"/>
    <property type="molecule type" value="Genomic_DNA"/>
</dbReference>
<comment type="cofactor">
    <cofactor evidence="1">
        <name>Mg(2+)</name>
        <dbReference type="ChEBI" id="CHEBI:18420"/>
    </cofactor>
</comment>
<comment type="similarity">
    <text evidence="3">Belongs to the Nudix hydrolase family. NudC subfamily.</text>
</comment>
<evidence type="ECO:0000313" key="11">
    <source>
        <dbReference type="EMBL" id="ERF61963.1"/>
    </source>
</evidence>
<keyword evidence="8" id="KW-0520">NAD</keyword>
<dbReference type="GO" id="GO:0019677">
    <property type="term" value="P:NAD+ catabolic process"/>
    <property type="evidence" value="ECO:0007669"/>
    <property type="project" value="TreeGrafter"/>
</dbReference>
<dbReference type="STRING" id="1125725.HMPREF1325_0235"/>
<evidence type="ECO:0000256" key="5">
    <source>
        <dbReference type="ARBA" id="ARBA00022723"/>
    </source>
</evidence>
<organism evidence="11 13">
    <name type="scientific">Treponema socranskii subsp. socranskii VPI DR56BR1116 = ATCC 35536</name>
    <dbReference type="NCBI Taxonomy" id="1125725"/>
    <lineage>
        <taxon>Bacteria</taxon>
        <taxon>Pseudomonadati</taxon>
        <taxon>Spirochaetota</taxon>
        <taxon>Spirochaetia</taxon>
        <taxon>Spirochaetales</taxon>
        <taxon>Treponemataceae</taxon>
        <taxon>Treponema</taxon>
    </lineage>
</organism>
<dbReference type="Proteomes" id="UP000016646">
    <property type="component" value="Unassembled WGS sequence"/>
</dbReference>
<evidence type="ECO:0000256" key="9">
    <source>
        <dbReference type="ARBA" id="ARBA00023679"/>
    </source>
</evidence>
<proteinExistence type="inferred from homology"/>
<accession>U2MFH0</accession>
<dbReference type="EMBL" id="AVQI01000067">
    <property type="protein sequence ID" value="ERK00410.1"/>
    <property type="molecule type" value="Genomic_DNA"/>
</dbReference>
<dbReference type="PANTHER" id="PTHR42904">
    <property type="entry name" value="NUDIX HYDROLASE, NUDC SUBFAMILY"/>
    <property type="match status" value="1"/>
</dbReference>
<dbReference type="GO" id="GO:0035529">
    <property type="term" value="F:NADH pyrophosphatase activity"/>
    <property type="evidence" value="ECO:0007669"/>
    <property type="project" value="TreeGrafter"/>
</dbReference>
<dbReference type="PANTHER" id="PTHR42904:SF6">
    <property type="entry name" value="NAD-CAPPED RNA HYDROLASE NUDT12"/>
    <property type="match status" value="1"/>
</dbReference>
<evidence type="ECO:0000256" key="3">
    <source>
        <dbReference type="ARBA" id="ARBA00009595"/>
    </source>
</evidence>
<name>U2MFH0_TRESO</name>
<dbReference type="GO" id="GO:0006742">
    <property type="term" value="P:NADP+ catabolic process"/>
    <property type="evidence" value="ECO:0007669"/>
    <property type="project" value="TreeGrafter"/>
</dbReference>
<evidence type="ECO:0000256" key="8">
    <source>
        <dbReference type="ARBA" id="ARBA00023027"/>
    </source>
</evidence>
<dbReference type="InterPro" id="IPR000086">
    <property type="entry name" value="NUDIX_hydrolase_dom"/>
</dbReference>
<keyword evidence="7" id="KW-0460">Magnesium</keyword>
<dbReference type="eggNOG" id="COG2816">
    <property type="taxonomic scope" value="Bacteria"/>
</dbReference>
<sequence length="270" mass="30407">MTADARNAAFTKDCPLDIVSLSMDYYIFHSNDLLVRKDSHALPDEKAWRALRESNAVRDIFSETPYAYTAALLQDGAVDENYELIPIRSYFAEHGESESARAARAKGMLAWRLSYNFCPSCGAPLTDDEKLSARNCTNCGAQFFPRIEPCIIVLVTKGDKLLLAKHRVRNQNIHTCIAGFIEIGESAEQAVVREVREEVGIEIKDLRYVGSQGWPFPDQLMLGFRAEYKSGDIRVQESELVEAKWFTKDALPPFPKRGSMGWRLITGVYG</sequence>
<dbReference type="GO" id="GO:0046872">
    <property type="term" value="F:metal ion binding"/>
    <property type="evidence" value="ECO:0007669"/>
    <property type="project" value="UniProtKB-KW"/>
</dbReference>
<dbReference type="NCBIfam" id="NF001299">
    <property type="entry name" value="PRK00241.1"/>
    <property type="match status" value="1"/>
</dbReference>
<feature type="domain" description="Nudix hydrolase" evidence="10">
    <location>
        <begin position="145"/>
        <end position="268"/>
    </location>
</feature>
<protein>
    <recommendedName>
        <fullName evidence="4">NAD(+) diphosphatase</fullName>
        <ecNumber evidence="4">3.6.1.22</ecNumber>
    </recommendedName>
</protein>
<evidence type="ECO:0000313" key="13">
    <source>
        <dbReference type="Proteomes" id="UP000016412"/>
    </source>
</evidence>
<evidence type="ECO:0000256" key="7">
    <source>
        <dbReference type="ARBA" id="ARBA00022842"/>
    </source>
</evidence>
<dbReference type="EC" id="3.6.1.22" evidence="4"/>
<comment type="catalytic activity">
    <reaction evidence="9">
        <text>a 5'-end NAD(+)-phospho-ribonucleoside in mRNA + H2O = a 5'-end phospho-adenosine-phospho-ribonucleoside in mRNA + beta-nicotinamide D-ribonucleotide + 2 H(+)</text>
        <dbReference type="Rhea" id="RHEA:60876"/>
        <dbReference type="Rhea" id="RHEA-COMP:15698"/>
        <dbReference type="Rhea" id="RHEA-COMP:15719"/>
        <dbReference type="ChEBI" id="CHEBI:14649"/>
        <dbReference type="ChEBI" id="CHEBI:15377"/>
        <dbReference type="ChEBI" id="CHEBI:15378"/>
        <dbReference type="ChEBI" id="CHEBI:144029"/>
        <dbReference type="ChEBI" id="CHEBI:144051"/>
    </reaction>
    <physiologicalReaction direction="left-to-right" evidence="9">
        <dbReference type="Rhea" id="RHEA:60877"/>
    </physiologicalReaction>
</comment>
<evidence type="ECO:0000313" key="12">
    <source>
        <dbReference type="EMBL" id="ERK00410.1"/>
    </source>
</evidence>
<gene>
    <name evidence="12" type="ORF">HMPREF0860_1002</name>
    <name evidence="11" type="ORF">HMPREF1325_0235</name>
</gene>
<dbReference type="InterPro" id="IPR015797">
    <property type="entry name" value="NUDIX_hydrolase-like_dom_sf"/>
</dbReference>
<keyword evidence="6" id="KW-0378">Hydrolase</keyword>
<evidence type="ECO:0000256" key="4">
    <source>
        <dbReference type="ARBA" id="ARBA00012381"/>
    </source>
</evidence>
<dbReference type="Gene3D" id="3.90.79.10">
    <property type="entry name" value="Nucleoside Triphosphate Pyrophosphohydrolase"/>
    <property type="match status" value="1"/>
</dbReference>
<dbReference type="Pfam" id="PF00293">
    <property type="entry name" value="NUDIX"/>
    <property type="match status" value="1"/>
</dbReference>
<dbReference type="InterPro" id="IPR020084">
    <property type="entry name" value="NUDIX_hydrolase_CS"/>
</dbReference>
<dbReference type="InterPro" id="IPR050241">
    <property type="entry name" value="NAD-cap_RNA_hydrolase_NudC"/>
</dbReference>
<reference evidence="13 14" key="1">
    <citation type="submission" date="2013-08" db="EMBL/GenBank/DDBJ databases">
        <authorList>
            <person name="Durkin A.S."/>
            <person name="Haft D.R."/>
            <person name="McCorrison J."/>
            <person name="Torralba M."/>
            <person name="Gillis M."/>
            <person name="Haft D.H."/>
            <person name="Methe B."/>
            <person name="Sutton G."/>
            <person name="Nelson K.E."/>
        </authorList>
    </citation>
    <scope>NUCLEOTIDE SEQUENCE [LARGE SCALE GENOMIC DNA]</scope>
    <source>
        <strain evidence="12 14">ATCC 35536</strain>
        <strain evidence="11 13">VPI DR56BR1116</strain>
    </source>
</reference>